<proteinExistence type="predicted"/>
<evidence type="ECO:0008006" key="4">
    <source>
        <dbReference type="Google" id="ProtNLM"/>
    </source>
</evidence>
<dbReference type="RefSeq" id="WP_352150709.1">
    <property type="nucleotide sequence ID" value="NZ_JBEOZY010000084.1"/>
</dbReference>
<sequence>MLSAMLRRSKSGTKRSGIIIAAATLASAAVLVSGGTASASAQGSLSGLTACKNNYFNDCRGFLDAIDDLGNAESGMQDSISSIKNYTGHRVCFYMDNKYRGDYLWLDSGNEIPNLLATQYSRFNDNISSIKAC</sequence>
<evidence type="ECO:0000313" key="2">
    <source>
        <dbReference type="EMBL" id="MER6169579.1"/>
    </source>
</evidence>
<feature type="signal peptide" evidence="1">
    <location>
        <begin position="1"/>
        <end position="41"/>
    </location>
</feature>
<accession>A0ABV1T7C2</accession>
<dbReference type="EMBL" id="JBEOZY010000084">
    <property type="protein sequence ID" value="MER6169579.1"/>
    <property type="molecule type" value="Genomic_DNA"/>
</dbReference>
<dbReference type="InterPro" id="IPR011024">
    <property type="entry name" value="G_crystallin-like"/>
</dbReference>
<keyword evidence="3" id="KW-1185">Reference proteome</keyword>
<protein>
    <recommendedName>
        <fullName evidence="4">Beta/gamma crystallin 'Greek key' domain-containing protein</fullName>
    </recommendedName>
</protein>
<dbReference type="Proteomes" id="UP001496720">
    <property type="component" value="Unassembled WGS sequence"/>
</dbReference>
<dbReference type="SUPFAM" id="SSF49695">
    <property type="entry name" value="gamma-Crystallin-like"/>
    <property type="match status" value="1"/>
</dbReference>
<reference evidence="2 3" key="1">
    <citation type="submission" date="2024-06" db="EMBL/GenBank/DDBJ databases">
        <title>The Natural Products Discovery Center: Release of the First 8490 Sequenced Strains for Exploring Actinobacteria Biosynthetic Diversity.</title>
        <authorList>
            <person name="Kalkreuter E."/>
            <person name="Kautsar S.A."/>
            <person name="Yang D."/>
            <person name="Bader C.D."/>
            <person name="Teijaro C.N."/>
            <person name="Fluegel L."/>
            <person name="Davis C.M."/>
            <person name="Simpson J.R."/>
            <person name="Lauterbach L."/>
            <person name="Steele A.D."/>
            <person name="Gui C."/>
            <person name="Meng S."/>
            <person name="Li G."/>
            <person name="Viehrig K."/>
            <person name="Ye F."/>
            <person name="Su P."/>
            <person name="Kiefer A.F."/>
            <person name="Nichols A."/>
            <person name="Cepeda A.J."/>
            <person name="Yan W."/>
            <person name="Fan B."/>
            <person name="Jiang Y."/>
            <person name="Adhikari A."/>
            <person name="Zheng C.-J."/>
            <person name="Schuster L."/>
            <person name="Cowan T.M."/>
            <person name="Smanski M.J."/>
            <person name="Chevrette M.G."/>
            <person name="De Carvalho L.P.S."/>
            <person name="Shen B."/>
        </authorList>
    </citation>
    <scope>NUCLEOTIDE SEQUENCE [LARGE SCALE GENOMIC DNA]</scope>
    <source>
        <strain evidence="2 3">NPDC001615</strain>
    </source>
</reference>
<evidence type="ECO:0000313" key="3">
    <source>
        <dbReference type="Proteomes" id="UP001496720"/>
    </source>
</evidence>
<keyword evidence="1" id="KW-0732">Signal</keyword>
<feature type="chain" id="PRO_5045218028" description="Beta/gamma crystallin 'Greek key' domain-containing protein" evidence="1">
    <location>
        <begin position="42"/>
        <end position="133"/>
    </location>
</feature>
<comment type="caution">
    <text evidence="2">The sequence shown here is derived from an EMBL/GenBank/DDBJ whole genome shotgun (WGS) entry which is preliminary data.</text>
</comment>
<gene>
    <name evidence="2" type="ORF">ABT188_34450</name>
</gene>
<name>A0ABV1T7C2_9ACTN</name>
<dbReference type="Gene3D" id="2.60.20.10">
    <property type="entry name" value="Crystallins"/>
    <property type="match status" value="1"/>
</dbReference>
<organism evidence="2 3">
    <name type="scientific">Streptomyces violaceorubidus</name>
    <dbReference type="NCBI Taxonomy" id="284042"/>
    <lineage>
        <taxon>Bacteria</taxon>
        <taxon>Bacillati</taxon>
        <taxon>Actinomycetota</taxon>
        <taxon>Actinomycetes</taxon>
        <taxon>Kitasatosporales</taxon>
        <taxon>Streptomycetaceae</taxon>
        <taxon>Streptomyces</taxon>
    </lineage>
</organism>
<evidence type="ECO:0000256" key="1">
    <source>
        <dbReference type="SAM" id="SignalP"/>
    </source>
</evidence>